<dbReference type="Pfam" id="PF01545">
    <property type="entry name" value="Cation_efflux"/>
    <property type="match status" value="1"/>
</dbReference>
<dbReference type="InterPro" id="IPR036837">
    <property type="entry name" value="Cation_efflux_CTD_sf"/>
</dbReference>
<keyword evidence="11" id="KW-1185">Reference proteome</keyword>
<dbReference type="OrthoDB" id="9806522at2"/>
<comment type="caution">
    <text evidence="10">The sequence shown here is derived from an EMBL/GenBank/DDBJ whole genome shotgun (WGS) entry which is preliminary data.</text>
</comment>
<evidence type="ECO:0000259" key="8">
    <source>
        <dbReference type="Pfam" id="PF01545"/>
    </source>
</evidence>
<evidence type="ECO:0000256" key="1">
    <source>
        <dbReference type="ARBA" id="ARBA00004141"/>
    </source>
</evidence>
<dbReference type="GO" id="GO:0015086">
    <property type="term" value="F:cadmium ion transmembrane transporter activity"/>
    <property type="evidence" value="ECO:0007669"/>
    <property type="project" value="TreeGrafter"/>
</dbReference>
<feature type="transmembrane region" description="Helical" evidence="7">
    <location>
        <begin position="12"/>
        <end position="33"/>
    </location>
</feature>
<evidence type="ECO:0000256" key="7">
    <source>
        <dbReference type="SAM" id="Phobius"/>
    </source>
</evidence>
<evidence type="ECO:0000256" key="6">
    <source>
        <dbReference type="ARBA" id="ARBA00023136"/>
    </source>
</evidence>
<keyword evidence="6 7" id="KW-0472">Membrane</keyword>
<feature type="transmembrane region" description="Helical" evidence="7">
    <location>
        <begin position="158"/>
        <end position="179"/>
    </location>
</feature>
<dbReference type="SUPFAM" id="SSF160240">
    <property type="entry name" value="Cation efflux protein cytoplasmic domain-like"/>
    <property type="match status" value="1"/>
</dbReference>
<dbReference type="Gene3D" id="1.20.1510.10">
    <property type="entry name" value="Cation efflux protein transmembrane domain"/>
    <property type="match status" value="1"/>
</dbReference>
<dbReference type="Pfam" id="PF16916">
    <property type="entry name" value="ZT_dimer"/>
    <property type="match status" value="1"/>
</dbReference>
<evidence type="ECO:0000256" key="2">
    <source>
        <dbReference type="ARBA" id="ARBA00008114"/>
    </source>
</evidence>
<accession>A0A8B2NWH4</accession>
<feature type="transmembrane region" description="Helical" evidence="7">
    <location>
        <begin position="80"/>
        <end position="98"/>
    </location>
</feature>
<sequence length="300" mass="32220">MPETVRTAPKTLAAASIAVGCVVFAIKLLSWWVTDSVALFSDALESIVNIGAALAAFVAVSWSQRPDDDDHPYGHHKAEYLSAVLEGALIVLAALLILREAAVGFLEPRPLTAPWLGIAINLCAGVLNAVWALVLIRYGERHRSPALKADGRHLMADVVTSAGVALGLVLAVVTGWSILDPLLAAMVAVNVLKSGWTLVTESVGGLMDAAPPEADLSRIRRAIAEHCDDAIEAHDLRTRHAGRRTFVEFHLVVPADMTVARAHVICDRIEAAIRREMGESVISIHVEPPHKAKHENLVKV</sequence>
<protein>
    <submittedName>
        <fullName evidence="10">Cation-efflux pump</fullName>
    </submittedName>
</protein>
<dbReference type="AlphaFoldDB" id="A0A8B2NWH4"/>
<dbReference type="InterPro" id="IPR027469">
    <property type="entry name" value="Cation_efflux_TMD_sf"/>
</dbReference>
<dbReference type="InterPro" id="IPR002524">
    <property type="entry name" value="Cation_efflux"/>
</dbReference>
<dbReference type="PROSITE" id="PS51257">
    <property type="entry name" value="PROKAR_LIPOPROTEIN"/>
    <property type="match status" value="1"/>
</dbReference>
<dbReference type="PANTHER" id="PTHR43840:SF15">
    <property type="entry name" value="MITOCHONDRIAL METAL TRANSPORTER 1-RELATED"/>
    <property type="match status" value="1"/>
</dbReference>
<dbReference type="GO" id="GO:0015341">
    <property type="term" value="F:zinc efflux antiporter activity"/>
    <property type="evidence" value="ECO:0007669"/>
    <property type="project" value="TreeGrafter"/>
</dbReference>
<organism evidence="10 11">
    <name type="scientific">Acuticoccus sediminis</name>
    <dbReference type="NCBI Taxonomy" id="2184697"/>
    <lineage>
        <taxon>Bacteria</taxon>
        <taxon>Pseudomonadati</taxon>
        <taxon>Pseudomonadota</taxon>
        <taxon>Alphaproteobacteria</taxon>
        <taxon>Hyphomicrobiales</taxon>
        <taxon>Amorphaceae</taxon>
        <taxon>Acuticoccus</taxon>
    </lineage>
</organism>
<dbReference type="InterPro" id="IPR050291">
    <property type="entry name" value="CDF_Transporter"/>
</dbReference>
<feature type="domain" description="Cation efflux protein transmembrane" evidence="8">
    <location>
        <begin position="15"/>
        <end position="207"/>
    </location>
</feature>
<keyword evidence="5 7" id="KW-1133">Transmembrane helix</keyword>
<dbReference type="GO" id="GO:0005886">
    <property type="term" value="C:plasma membrane"/>
    <property type="evidence" value="ECO:0007669"/>
    <property type="project" value="TreeGrafter"/>
</dbReference>
<dbReference type="InterPro" id="IPR058533">
    <property type="entry name" value="Cation_efflux_TM"/>
</dbReference>
<evidence type="ECO:0000256" key="5">
    <source>
        <dbReference type="ARBA" id="ARBA00022989"/>
    </source>
</evidence>
<evidence type="ECO:0000256" key="4">
    <source>
        <dbReference type="ARBA" id="ARBA00022692"/>
    </source>
</evidence>
<dbReference type="RefSeq" id="WP_111346881.1">
    <property type="nucleotide sequence ID" value="NZ_QHHQ01000003.1"/>
</dbReference>
<dbReference type="InterPro" id="IPR027470">
    <property type="entry name" value="Cation_efflux_CTD"/>
</dbReference>
<comment type="subcellular location">
    <subcellularLocation>
        <location evidence="1">Membrane</location>
        <topology evidence="1">Multi-pass membrane protein</topology>
    </subcellularLocation>
</comment>
<dbReference type="SUPFAM" id="SSF161111">
    <property type="entry name" value="Cation efflux protein transmembrane domain-like"/>
    <property type="match status" value="1"/>
</dbReference>
<name>A0A8B2NWH4_9HYPH</name>
<feature type="domain" description="Cation efflux protein cytoplasmic" evidence="9">
    <location>
        <begin position="211"/>
        <end position="288"/>
    </location>
</feature>
<keyword evidence="4 7" id="KW-0812">Transmembrane</keyword>
<evidence type="ECO:0000259" key="9">
    <source>
        <dbReference type="Pfam" id="PF16916"/>
    </source>
</evidence>
<keyword evidence="3" id="KW-0813">Transport</keyword>
<evidence type="ECO:0000256" key="3">
    <source>
        <dbReference type="ARBA" id="ARBA00022448"/>
    </source>
</evidence>
<feature type="transmembrane region" description="Helical" evidence="7">
    <location>
        <begin position="39"/>
        <end position="60"/>
    </location>
</feature>
<dbReference type="GO" id="GO:0006882">
    <property type="term" value="P:intracellular zinc ion homeostasis"/>
    <property type="evidence" value="ECO:0007669"/>
    <property type="project" value="TreeGrafter"/>
</dbReference>
<evidence type="ECO:0000313" key="11">
    <source>
        <dbReference type="Proteomes" id="UP000249590"/>
    </source>
</evidence>
<evidence type="ECO:0000313" key="10">
    <source>
        <dbReference type="EMBL" id="RAI00701.1"/>
    </source>
</evidence>
<dbReference type="GO" id="GO:0015093">
    <property type="term" value="F:ferrous iron transmembrane transporter activity"/>
    <property type="evidence" value="ECO:0007669"/>
    <property type="project" value="TreeGrafter"/>
</dbReference>
<proteinExistence type="inferred from homology"/>
<dbReference type="NCBIfam" id="TIGR01297">
    <property type="entry name" value="CDF"/>
    <property type="match status" value="1"/>
</dbReference>
<dbReference type="Gene3D" id="3.30.70.1350">
    <property type="entry name" value="Cation efflux protein, cytoplasmic domain"/>
    <property type="match status" value="1"/>
</dbReference>
<dbReference type="PANTHER" id="PTHR43840">
    <property type="entry name" value="MITOCHONDRIAL METAL TRANSPORTER 1-RELATED"/>
    <property type="match status" value="1"/>
</dbReference>
<dbReference type="EMBL" id="QHHQ01000003">
    <property type="protein sequence ID" value="RAI00701.1"/>
    <property type="molecule type" value="Genomic_DNA"/>
</dbReference>
<reference evidence="10 11" key="1">
    <citation type="submission" date="2018-05" db="EMBL/GenBank/DDBJ databases">
        <title>Acuticoccus sediminis sp. nov., isolated from deep-sea sediment of Indian Ocean.</title>
        <authorList>
            <person name="Liu X."/>
            <person name="Lai Q."/>
            <person name="Du Y."/>
            <person name="Sun F."/>
            <person name="Zhang X."/>
            <person name="Wang S."/>
            <person name="Shao Z."/>
        </authorList>
    </citation>
    <scope>NUCLEOTIDE SEQUENCE [LARGE SCALE GENOMIC DNA]</scope>
    <source>
        <strain evidence="10 11">PTG4-2</strain>
    </source>
</reference>
<comment type="similarity">
    <text evidence="2">Belongs to the cation diffusion facilitator (CDF) transporter (TC 2.A.4) family.</text>
</comment>
<dbReference type="Proteomes" id="UP000249590">
    <property type="component" value="Unassembled WGS sequence"/>
</dbReference>
<feature type="transmembrane region" description="Helical" evidence="7">
    <location>
        <begin position="118"/>
        <end position="138"/>
    </location>
</feature>
<gene>
    <name evidence="10" type="ORF">DLJ53_15745</name>
</gene>